<name>A0A7S3PIG8_9STRA</name>
<evidence type="ECO:0000313" key="13">
    <source>
        <dbReference type="EMBL" id="CAE0440397.1"/>
    </source>
</evidence>
<keyword evidence="9" id="KW-0460">Magnesium</keyword>
<feature type="domain" description="Protein kinase" evidence="12">
    <location>
        <begin position="107"/>
        <end position="355"/>
    </location>
</feature>
<dbReference type="SUPFAM" id="SSF56112">
    <property type="entry name" value="Protein kinase-like (PK-like)"/>
    <property type="match status" value="1"/>
</dbReference>
<keyword evidence="4" id="KW-0808">Transferase</keyword>
<keyword evidence="8" id="KW-0067">ATP-binding</keyword>
<comment type="catalytic activity">
    <reaction evidence="10">
        <text>L-threonyl-[protein] + ATP = O-phospho-L-threonyl-[protein] + ADP + H(+)</text>
        <dbReference type="Rhea" id="RHEA:46608"/>
        <dbReference type="Rhea" id="RHEA-COMP:11060"/>
        <dbReference type="Rhea" id="RHEA-COMP:11605"/>
        <dbReference type="ChEBI" id="CHEBI:15378"/>
        <dbReference type="ChEBI" id="CHEBI:30013"/>
        <dbReference type="ChEBI" id="CHEBI:30616"/>
        <dbReference type="ChEBI" id="CHEBI:61977"/>
        <dbReference type="ChEBI" id="CHEBI:456216"/>
        <dbReference type="EC" id="2.7.11.1"/>
    </reaction>
</comment>
<keyword evidence="7" id="KW-0418">Kinase</keyword>
<keyword evidence="3" id="KW-0723">Serine/threonine-protein kinase</keyword>
<evidence type="ECO:0000256" key="2">
    <source>
        <dbReference type="ARBA" id="ARBA00008874"/>
    </source>
</evidence>
<evidence type="ECO:0000256" key="1">
    <source>
        <dbReference type="ARBA" id="ARBA00001946"/>
    </source>
</evidence>
<dbReference type="InterPro" id="IPR036936">
    <property type="entry name" value="CRIB_dom_sf"/>
</dbReference>
<dbReference type="PANTHER" id="PTHR48012:SF10">
    <property type="entry name" value="FI20177P1"/>
    <property type="match status" value="1"/>
</dbReference>
<comment type="catalytic activity">
    <reaction evidence="11">
        <text>L-seryl-[protein] + ATP = O-phospho-L-seryl-[protein] + ADP + H(+)</text>
        <dbReference type="Rhea" id="RHEA:17989"/>
        <dbReference type="Rhea" id="RHEA-COMP:9863"/>
        <dbReference type="Rhea" id="RHEA-COMP:11604"/>
        <dbReference type="ChEBI" id="CHEBI:15378"/>
        <dbReference type="ChEBI" id="CHEBI:29999"/>
        <dbReference type="ChEBI" id="CHEBI:30616"/>
        <dbReference type="ChEBI" id="CHEBI:83421"/>
        <dbReference type="ChEBI" id="CHEBI:456216"/>
        <dbReference type="EC" id="2.7.11.1"/>
    </reaction>
</comment>
<dbReference type="Pfam" id="PF00069">
    <property type="entry name" value="Pkinase"/>
    <property type="match status" value="1"/>
</dbReference>
<dbReference type="InterPro" id="IPR000095">
    <property type="entry name" value="CRIB_dom"/>
</dbReference>
<evidence type="ECO:0000256" key="3">
    <source>
        <dbReference type="ARBA" id="ARBA00022527"/>
    </source>
</evidence>
<gene>
    <name evidence="13" type="ORF">ASTO00021_LOCUS10531</name>
</gene>
<dbReference type="InterPro" id="IPR011009">
    <property type="entry name" value="Kinase-like_dom_sf"/>
</dbReference>
<dbReference type="GO" id="GO:0005524">
    <property type="term" value="F:ATP binding"/>
    <property type="evidence" value="ECO:0007669"/>
    <property type="project" value="UniProtKB-KW"/>
</dbReference>
<keyword evidence="6" id="KW-0547">Nucleotide-binding</keyword>
<evidence type="ECO:0000256" key="6">
    <source>
        <dbReference type="ARBA" id="ARBA00022741"/>
    </source>
</evidence>
<dbReference type="PANTHER" id="PTHR48012">
    <property type="entry name" value="STERILE20-LIKE KINASE, ISOFORM B-RELATED"/>
    <property type="match status" value="1"/>
</dbReference>
<evidence type="ECO:0000256" key="8">
    <source>
        <dbReference type="ARBA" id="ARBA00022840"/>
    </source>
</evidence>
<dbReference type="InterPro" id="IPR050629">
    <property type="entry name" value="STE20/SPS1-PAK"/>
</dbReference>
<dbReference type="AlphaFoldDB" id="A0A7S3PIG8"/>
<evidence type="ECO:0000256" key="5">
    <source>
        <dbReference type="ARBA" id="ARBA00022723"/>
    </source>
</evidence>
<evidence type="ECO:0000256" key="9">
    <source>
        <dbReference type="ARBA" id="ARBA00022842"/>
    </source>
</evidence>
<dbReference type="FunFam" id="1.10.510.10:FF:000768">
    <property type="entry name" value="Non-specific serine/threonine protein kinase"/>
    <property type="match status" value="1"/>
</dbReference>
<dbReference type="Gene3D" id="1.10.510.10">
    <property type="entry name" value="Transferase(Phosphotransferase) domain 1"/>
    <property type="match status" value="1"/>
</dbReference>
<evidence type="ECO:0000259" key="12">
    <source>
        <dbReference type="PROSITE" id="PS50011"/>
    </source>
</evidence>
<reference evidence="13" key="1">
    <citation type="submission" date="2021-01" db="EMBL/GenBank/DDBJ databases">
        <authorList>
            <person name="Corre E."/>
            <person name="Pelletier E."/>
            <person name="Niang G."/>
            <person name="Scheremetjew M."/>
            <person name="Finn R."/>
            <person name="Kale V."/>
            <person name="Holt S."/>
            <person name="Cochrane G."/>
            <person name="Meng A."/>
            <person name="Brown T."/>
            <person name="Cohen L."/>
        </authorList>
    </citation>
    <scope>NUCLEOTIDE SEQUENCE</scope>
    <source>
        <strain evidence="13">GSBS06</strain>
    </source>
</reference>
<dbReference type="InterPro" id="IPR000719">
    <property type="entry name" value="Prot_kinase_dom"/>
</dbReference>
<sequence>MSMFRSLFQKRGLTDADFSRPLHVQQLESVVVDPTSPTGLSGLPDKWKHVLELSAITKEEAQANPEKVVQVLEFHINGPAKKPTTHMLKQEMLNAIQISTANPKNKYRKLRKLGEGAAGEVFECKDKQGKKWAVKIAPETDIENVKQEIAMHALSHHDNIVNYKETYKYDRQLWMIIELMTGGSLTEMVGKHIKWDEPYIAYVCKLMLKGLAFLHRQHRLHRDIKSDNVLVDLDGRVKLADFGFAVNLTEETQKRKSVVGTPYWMAPELIRGLEYDDRVDVWSLGITAIEMAEGEPPLINEKPLRALLLITVNPPPTLQHASRWSPEFHHFLKSCLTANPERRATCEQLLMHPFILKASDQQQFSRFVKSIVKGGSSTNLKNVQGLSDFHM</sequence>
<comment type="cofactor">
    <cofactor evidence="1">
        <name>Mg(2+)</name>
        <dbReference type="ChEBI" id="CHEBI:18420"/>
    </cofactor>
</comment>
<evidence type="ECO:0000256" key="10">
    <source>
        <dbReference type="ARBA" id="ARBA00047899"/>
    </source>
</evidence>
<proteinExistence type="inferred from homology"/>
<keyword evidence="5" id="KW-0479">Metal-binding</keyword>
<protein>
    <recommendedName>
        <fullName evidence="12">Protein kinase domain-containing protein</fullName>
    </recommendedName>
</protein>
<dbReference type="Gene3D" id="3.90.810.10">
    <property type="entry name" value="CRIB domain"/>
    <property type="match status" value="1"/>
</dbReference>
<evidence type="ECO:0000256" key="11">
    <source>
        <dbReference type="ARBA" id="ARBA00048679"/>
    </source>
</evidence>
<dbReference type="EMBL" id="HBIN01013929">
    <property type="protein sequence ID" value="CAE0440397.1"/>
    <property type="molecule type" value="Transcribed_RNA"/>
</dbReference>
<organism evidence="13">
    <name type="scientific">Aplanochytrium stocchinoi</name>
    <dbReference type="NCBI Taxonomy" id="215587"/>
    <lineage>
        <taxon>Eukaryota</taxon>
        <taxon>Sar</taxon>
        <taxon>Stramenopiles</taxon>
        <taxon>Bigyra</taxon>
        <taxon>Labyrinthulomycetes</taxon>
        <taxon>Thraustochytrida</taxon>
        <taxon>Thraustochytriidae</taxon>
        <taxon>Aplanochytrium</taxon>
    </lineage>
</organism>
<accession>A0A7S3PIG8</accession>
<dbReference type="GO" id="GO:0004674">
    <property type="term" value="F:protein serine/threonine kinase activity"/>
    <property type="evidence" value="ECO:0007669"/>
    <property type="project" value="UniProtKB-KW"/>
</dbReference>
<dbReference type="PROSITE" id="PS50011">
    <property type="entry name" value="PROTEIN_KINASE_DOM"/>
    <property type="match status" value="1"/>
</dbReference>
<dbReference type="SMART" id="SM00220">
    <property type="entry name" value="S_TKc"/>
    <property type="match status" value="1"/>
</dbReference>
<evidence type="ECO:0000256" key="7">
    <source>
        <dbReference type="ARBA" id="ARBA00022777"/>
    </source>
</evidence>
<comment type="similarity">
    <text evidence="2">Belongs to the protein kinase superfamily. STE Ser/Thr protein kinase family. STE20 subfamily.</text>
</comment>
<dbReference type="GO" id="GO:0005737">
    <property type="term" value="C:cytoplasm"/>
    <property type="evidence" value="ECO:0007669"/>
    <property type="project" value="TreeGrafter"/>
</dbReference>
<dbReference type="Pfam" id="PF00786">
    <property type="entry name" value="PBD"/>
    <property type="match status" value="1"/>
</dbReference>
<evidence type="ECO:0000256" key="4">
    <source>
        <dbReference type="ARBA" id="ARBA00022679"/>
    </source>
</evidence>
<dbReference type="GO" id="GO:0046872">
    <property type="term" value="F:metal ion binding"/>
    <property type="evidence" value="ECO:0007669"/>
    <property type="project" value="UniProtKB-KW"/>
</dbReference>